<dbReference type="PROSITE" id="PS50983">
    <property type="entry name" value="FE_B12_PBP"/>
    <property type="match status" value="1"/>
</dbReference>
<feature type="domain" description="Fe/B12 periplasmic-binding" evidence="2">
    <location>
        <begin position="39"/>
        <end position="315"/>
    </location>
</feature>
<accession>A0ABV2DBN7</accession>
<protein>
    <submittedName>
        <fullName evidence="3">ABC transporter substrate-binding protein</fullName>
    </submittedName>
</protein>
<dbReference type="Gene3D" id="3.40.50.1980">
    <property type="entry name" value="Nitrogenase molybdenum iron protein domain"/>
    <property type="match status" value="2"/>
</dbReference>
<evidence type="ECO:0000259" key="2">
    <source>
        <dbReference type="PROSITE" id="PS50983"/>
    </source>
</evidence>
<evidence type="ECO:0000256" key="1">
    <source>
        <dbReference type="SAM" id="SignalP"/>
    </source>
</evidence>
<dbReference type="PANTHER" id="PTHR30535">
    <property type="entry name" value="VITAMIN B12-BINDING PROTEIN"/>
    <property type="match status" value="1"/>
</dbReference>
<feature type="chain" id="PRO_5046277970" evidence="1">
    <location>
        <begin position="20"/>
        <end position="315"/>
    </location>
</feature>
<reference evidence="3 4" key="1">
    <citation type="submission" date="2024-06" db="EMBL/GenBank/DDBJ databases">
        <authorList>
            <person name="Kim D.-U."/>
        </authorList>
    </citation>
    <scope>NUCLEOTIDE SEQUENCE [LARGE SCALE GENOMIC DNA]</scope>
    <source>
        <strain evidence="3 4">KACC15460</strain>
    </source>
</reference>
<dbReference type="InterPro" id="IPR002491">
    <property type="entry name" value="ABC_transptr_periplasmic_BD"/>
</dbReference>
<organism evidence="3 4">
    <name type="scientific">Mesorhizobium shangrilense</name>
    <dbReference type="NCBI Taxonomy" id="460060"/>
    <lineage>
        <taxon>Bacteria</taxon>
        <taxon>Pseudomonadati</taxon>
        <taxon>Pseudomonadota</taxon>
        <taxon>Alphaproteobacteria</taxon>
        <taxon>Hyphomicrobiales</taxon>
        <taxon>Phyllobacteriaceae</taxon>
        <taxon>Mesorhizobium</taxon>
    </lineage>
</organism>
<evidence type="ECO:0000313" key="4">
    <source>
        <dbReference type="Proteomes" id="UP001548832"/>
    </source>
</evidence>
<keyword evidence="1" id="KW-0732">Signal</keyword>
<keyword evidence="4" id="KW-1185">Reference proteome</keyword>
<name>A0ABV2DBN7_9HYPH</name>
<evidence type="ECO:0000313" key="3">
    <source>
        <dbReference type="EMBL" id="MET2827470.1"/>
    </source>
</evidence>
<dbReference type="InterPro" id="IPR050902">
    <property type="entry name" value="ABC_Transporter_SBP"/>
</dbReference>
<dbReference type="Pfam" id="PF01497">
    <property type="entry name" value="Peripla_BP_2"/>
    <property type="match status" value="1"/>
</dbReference>
<comment type="caution">
    <text evidence="3">The sequence shown here is derived from an EMBL/GenBank/DDBJ whole genome shotgun (WGS) entry which is preliminary data.</text>
</comment>
<sequence length="315" mass="34268">MNRLVFSLALSLLSTTAFAFPVTVDSCGKPLTFDAAPKRAVIHDLNMTEMAFALGLQPSIVGLTGITGWYKVGPEFTAEQGSIPELAPKYPTMENLVAVDPDFFFAGWYYGMKPGGEVTPGTLAQYGIKTLVLTESCVHLDKNRPAASMDLLYGDVEKLGKIFGKEAKAQELVSGWQKQLTDITAKVGDRKGTRVFLYDSGDDKPFTAGKFAIPSAMISAAGGENVMADMETSWGTTDWETVASRNPQFLILLDYQDGGGYQKLLDFLEVHSAMKETDAVKNKRFVALRYAELTPGPANIVAIEKIAKAMHPEAF</sequence>
<dbReference type="RefSeq" id="WP_354459493.1">
    <property type="nucleotide sequence ID" value="NZ_JBEWSZ010000001.1"/>
</dbReference>
<dbReference type="Proteomes" id="UP001548832">
    <property type="component" value="Unassembled WGS sequence"/>
</dbReference>
<dbReference type="CDD" id="cd01148">
    <property type="entry name" value="TroA_a"/>
    <property type="match status" value="1"/>
</dbReference>
<dbReference type="SUPFAM" id="SSF53807">
    <property type="entry name" value="Helical backbone' metal receptor"/>
    <property type="match status" value="1"/>
</dbReference>
<dbReference type="PANTHER" id="PTHR30535:SF7">
    <property type="entry name" value="IRON(III) DICITRATE-BINDING PROTEIN"/>
    <property type="match status" value="1"/>
</dbReference>
<proteinExistence type="predicted"/>
<feature type="signal peptide" evidence="1">
    <location>
        <begin position="1"/>
        <end position="19"/>
    </location>
</feature>
<dbReference type="EMBL" id="JBEWSZ010000001">
    <property type="protein sequence ID" value="MET2827470.1"/>
    <property type="molecule type" value="Genomic_DNA"/>
</dbReference>
<gene>
    <name evidence="3" type="ORF">ABVQ20_10845</name>
</gene>